<name>A0ACC2M852_PERAE</name>
<dbReference type="Proteomes" id="UP001234297">
    <property type="component" value="Chromosome 5"/>
</dbReference>
<proteinExistence type="predicted"/>
<keyword evidence="2" id="KW-1185">Reference proteome</keyword>
<evidence type="ECO:0000313" key="1">
    <source>
        <dbReference type="EMBL" id="KAJ8641583.1"/>
    </source>
</evidence>
<gene>
    <name evidence="1" type="ORF">MRB53_018277</name>
</gene>
<comment type="caution">
    <text evidence="1">The sequence shown here is derived from an EMBL/GenBank/DDBJ whole genome shotgun (WGS) entry which is preliminary data.</text>
</comment>
<protein>
    <submittedName>
        <fullName evidence="1">Uncharacterized protein</fullName>
    </submittedName>
</protein>
<sequence>MLATSAMVVSLSRVASLINTPTPFPRHHHLHLPTTPSLAFRPWRTNKITDLPLPRQGKPSKHQVSFSFSSSSMESPPEGYRKNVGLCVTNPSNKIFSASRLDVPGAWQMPQGGIDEGEDPKSAALRELKEETGITSAQVVAEVPYWLTYDFPPHVREKLNKEWGSNWKGQAQKWFLLRFTGNEEEVNLLGDGTERAEFADWSWMTPQEVLERAVSFKKPVYEEVLKVFAPYLGSPSEM</sequence>
<evidence type="ECO:0000313" key="2">
    <source>
        <dbReference type="Proteomes" id="UP001234297"/>
    </source>
</evidence>
<accession>A0ACC2M852</accession>
<organism evidence="1 2">
    <name type="scientific">Persea americana</name>
    <name type="common">Avocado</name>
    <dbReference type="NCBI Taxonomy" id="3435"/>
    <lineage>
        <taxon>Eukaryota</taxon>
        <taxon>Viridiplantae</taxon>
        <taxon>Streptophyta</taxon>
        <taxon>Embryophyta</taxon>
        <taxon>Tracheophyta</taxon>
        <taxon>Spermatophyta</taxon>
        <taxon>Magnoliopsida</taxon>
        <taxon>Magnoliidae</taxon>
        <taxon>Laurales</taxon>
        <taxon>Lauraceae</taxon>
        <taxon>Persea</taxon>
    </lineage>
</organism>
<dbReference type="EMBL" id="CM056813">
    <property type="protein sequence ID" value="KAJ8641583.1"/>
    <property type="molecule type" value="Genomic_DNA"/>
</dbReference>
<reference evidence="1 2" key="1">
    <citation type="journal article" date="2022" name="Hortic Res">
        <title>A haplotype resolved chromosomal level avocado genome allows analysis of novel avocado genes.</title>
        <authorList>
            <person name="Nath O."/>
            <person name="Fletcher S.J."/>
            <person name="Hayward A."/>
            <person name="Shaw L.M."/>
            <person name="Masouleh A.K."/>
            <person name="Furtado A."/>
            <person name="Henry R.J."/>
            <person name="Mitter N."/>
        </authorList>
    </citation>
    <scope>NUCLEOTIDE SEQUENCE [LARGE SCALE GENOMIC DNA]</scope>
    <source>
        <strain evidence="2">cv. Hass</strain>
    </source>
</reference>